<dbReference type="Gene3D" id="3.40.30.10">
    <property type="entry name" value="Glutaredoxin"/>
    <property type="match status" value="1"/>
</dbReference>
<proteinExistence type="inferred from homology"/>
<evidence type="ECO:0000256" key="1">
    <source>
        <dbReference type="RuleBase" id="RU003494"/>
    </source>
</evidence>
<feature type="domain" description="GST N-terminal" evidence="2">
    <location>
        <begin position="1"/>
        <end position="79"/>
    </location>
</feature>
<dbReference type="InterPro" id="IPR036249">
    <property type="entry name" value="Thioredoxin-like_sf"/>
</dbReference>
<reference evidence="4 5" key="1">
    <citation type="journal article" date="2014" name="Int. J. Syst. Evol. Microbiol.">
        <title>Fulvimonas yonginensis sp. nov., isolated from greenhouse soil, and emended description of the genus Fulvimonas.</title>
        <authorList>
            <person name="Ahn J.H."/>
            <person name="Kim S.J."/>
            <person name="Weon H.Y."/>
            <person name="Hong S.B."/>
            <person name="Seok S.J."/>
            <person name="Kwon S.W."/>
        </authorList>
    </citation>
    <scope>NUCLEOTIDE SEQUENCE [LARGE SCALE GENOMIC DNA]</scope>
    <source>
        <strain evidence="4 5">KACC 16952</strain>
    </source>
</reference>
<dbReference type="InterPro" id="IPR010987">
    <property type="entry name" value="Glutathione-S-Trfase_C-like"/>
</dbReference>
<dbReference type="Proteomes" id="UP001381174">
    <property type="component" value="Unassembled WGS sequence"/>
</dbReference>
<dbReference type="PANTHER" id="PTHR44051">
    <property type="entry name" value="GLUTATHIONE S-TRANSFERASE-RELATED"/>
    <property type="match status" value="1"/>
</dbReference>
<dbReference type="RefSeq" id="WP_336806823.1">
    <property type="nucleotide sequence ID" value="NZ_JBBBNY010000002.1"/>
</dbReference>
<dbReference type="SUPFAM" id="SSF52833">
    <property type="entry name" value="Thioredoxin-like"/>
    <property type="match status" value="1"/>
</dbReference>
<dbReference type="InterPro" id="IPR004045">
    <property type="entry name" value="Glutathione_S-Trfase_N"/>
</dbReference>
<dbReference type="SUPFAM" id="SSF47616">
    <property type="entry name" value="GST C-terminal domain-like"/>
    <property type="match status" value="1"/>
</dbReference>
<name>A0ABU8JAD7_9GAMM</name>
<dbReference type="EMBL" id="JBBBNY010000002">
    <property type="protein sequence ID" value="MEI7036219.1"/>
    <property type="molecule type" value="Genomic_DNA"/>
</dbReference>
<dbReference type="Gene3D" id="1.20.1050.10">
    <property type="match status" value="1"/>
</dbReference>
<comment type="similarity">
    <text evidence="1">Belongs to the GST superfamily.</text>
</comment>
<sequence length="209" mass="23592">MKLYYAETMNPRKVCALAKYLGVPLEFVRVDLARGEHRRPEFLAVNPNGKVPVLVDGDLVLWESTAIMVHLAVRAGSDLWPSDPAGQVEILRWLSWDLTHFSRHGASLYFEHIIKPFVGLGEPVPAVVDEATRFFRNFAGVLDAHLADRQFLLGDRLSIADFSVGVLLPWAREAHLPIEDFPHIVRWHERMMALPGWRDPFPAPMPAAA</sequence>
<dbReference type="InterPro" id="IPR036282">
    <property type="entry name" value="Glutathione-S-Trfase_C_sf"/>
</dbReference>
<dbReference type="SFLD" id="SFLDG01150">
    <property type="entry name" value="Main.1:_Beta-like"/>
    <property type="match status" value="1"/>
</dbReference>
<dbReference type="SFLD" id="SFLDG00358">
    <property type="entry name" value="Main_(cytGST)"/>
    <property type="match status" value="1"/>
</dbReference>
<comment type="caution">
    <text evidence="4">The sequence shown here is derived from an EMBL/GenBank/DDBJ whole genome shotgun (WGS) entry which is preliminary data.</text>
</comment>
<organism evidence="4 5">
    <name type="scientific">Fulvimonas yonginensis</name>
    <dbReference type="NCBI Taxonomy" id="1495200"/>
    <lineage>
        <taxon>Bacteria</taxon>
        <taxon>Pseudomonadati</taxon>
        <taxon>Pseudomonadota</taxon>
        <taxon>Gammaproteobacteria</taxon>
        <taxon>Lysobacterales</taxon>
        <taxon>Rhodanobacteraceae</taxon>
        <taxon>Fulvimonas</taxon>
    </lineage>
</organism>
<gene>
    <name evidence="4" type="ORF">WAT24_05530</name>
</gene>
<dbReference type="InterPro" id="IPR004046">
    <property type="entry name" value="GST_C"/>
</dbReference>
<dbReference type="InterPro" id="IPR040079">
    <property type="entry name" value="Glutathione_S-Trfase"/>
</dbReference>
<evidence type="ECO:0000259" key="3">
    <source>
        <dbReference type="PROSITE" id="PS50405"/>
    </source>
</evidence>
<dbReference type="Pfam" id="PF00043">
    <property type="entry name" value="GST_C"/>
    <property type="match status" value="1"/>
</dbReference>
<feature type="domain" description="GST C-terminal" evidence="3">
    <location>
        <begin position="83"/>
        <end position="209"/>
    </location>
</feature>
<dbReference type="PROSITE" id="PS50405">
    <property type="entry name" value="GST_CTER"/>
    <property type="match status" value="1"/>
</dbReference>
<dbReference type="PANTHER" id="PTHR44051:SF8">
    <property type="entry name" value="GLUTATHIONE S-TRANSFERASE GSTA"/>
    <property type="match status" value="1"/>
</dbReference>
<dbReference type="SFLD" id="SFLDS00019">
    <property type="entry name" value="Glutathione_Transferase_(cytos"/>
    <property type="match status" value="1"/>
</dbReference>
<keyword evidence="5" id="KW-1185">Reference proteome</keyword>
<evidence type="ECO:0000313" key="4">
    <source>
        <dbReference type="EMBL" id="MEI7036219.1"/>
    </source>
</evidence>
<dbReference type="Pfam" id="PF02798">
    <property type="entry name" value="GST_N"/>
    <property type="match status" value="1"/>
</dbReference>
<evidence type="ECO:0000259" key="2">
    <source>
        <dbReference type="PROSITE" id="PS50404"/>
    </source>
</evidence>
<accession>A0ABU8JAD7</accession>
<protein>
    <submittedName>
        <fullName evidence="4">Glutathione S-transferase family protein</fullName>
    </submittedName>
</protein>
<dbReference type="PROSITE" id="PS50404">
    <property type="entry name" value="GST_NTER"/>
    <property type="match status" value="1"/>
</dbReference>
<evidence type="ECO:0000313" key="5">
    <source>
        <dbReference type="Proteomes" id="UP001381174"/>
    </source>
</evidence>